<protein>
    <submittedName>
        <fullName evidence="3">Thiol-disulfide isomerase/thioredoxin</fullName>
    </submittedName>
</protein>
<dbReference type="PANTHER" id="PTHR42852:SF17">
    <property type="entry name" value="THIOREDOXIN-LIKE PROTEIN HI_1115"/>
    <property type="match status" value="1"/>
</dbReference>
<dbReference type="Gene3D" id="3.40.30.10">
    <property type="entry name" value="Glutaredoxin"/>
    <property type="match status" value="1"/>
</dbReference>
<dbReference type="PROSITE" id="PS00194">
    <property type="entry name" value="THIOREDOXIN_1"/>
    <property type="match status" value="1"/>
</dbReference>
<dbReference type="AlphaFoldDB" id="A0A7W5AW85"/>
<evidence type="ECO:0000259" key="2">
    <source>
        <dbReference type="PROSITE" id="PS51352"/>
    </source>
</evidence>
<dbReference type="InterPro" id="IPR013766">
    <property type="entry name" value="Thioredoxin_domain"/>
</dbReference>
<dbReference type="PANTHER" id="PTHR42852">
    <property type="entry name" value="THIOL:DISULFIDE INTERCHANGE PROTEIN DSBE"/>
    <property type="match status" value="1"/>
</dbReference>
<dbReference type="InterPro" id="IPR036249">
    <property type="entry name" value="Thioredoxin-like_sf"/>
</dbReference>
<organism evidence="3 4">
    <name type="scientific">Paenibacillus phyllosphaerae</name>
    <dbReference type="NCBI Taxonomy" id="274593"/>
    <lineage>
        <taxon>Bacteria</taxon>
        <taxon>Bacillati</taxon>
        <taxon>Bacillota</taxon>
        <taxon>Bacilli</taxon>
        <taxon>Bacillales</taxon>
        <taxon>Paenibacillaceae</taxon>
        <taxon>Paenibacillus</taxon>
    </lineage>
</organism>
<dbReference type="InterPro" id="IPR017937">
    <property type="entry name" value="Thioredoxin_CS"/>
</dbReference>
<proteinExistence type="predicted"/>
<reference evidence="3 4" key="1">
    <citation type="submission" date="2020-08" db="EMBL/GenBank/DDBJ databases">
        <title>Genomic Encyclopedia of Type Strains, Phase III (KMG-III): the genomes of soil and plant-associated and newly described type strains.</title>
        <authorList>
            <person name="Whitman W."/>
        </authorList>
    </citation>
    <scope>NUCLEOTIDE SEQUENCE [LARGE SCALE GENOMIC DNA]</scope>
    <source>
        <strain evidence="3 4">CECT 5862</strain>
    </source>
</reference>
<dbReference type="CDD" id="cd02966">
    <property type="entry name" value="TlpA_like_family"/>
    <property type="match status" value="1"/>
</dbReference>
<sequence>MKRSLILLAVVVVMIGVAVYQNIEKSKPLASATTALEESSSANAASVEVKPKPGYTAPVLTLPDLADQNMVVGGQNDKLVLVNFWASWCGPCELEAPDLQALSEEYKDGMVLLGVNATSYDKERQAREFVDQQKFTFPILMDREGAATEQYKITSFPTSLIIDQNGIVRERVTGVITKAAWKEKIDKWLPTSNGSSS</sequence>
<dbReference type="PROSITE" id="PS51352">
    <property type="entry name" value="THIOREDOXIN_2"/>
    <property type="match status" value="1"/>
</dbReference>
<feature type="domain" description="Thioredoxin" evidence="2">
    <location>
        <begin position="51"/>
        <end position="190"/>
    </location>
</feature>
<dbReference type="InterPro" id="IPR050553">
    <property type="entry name" value="Thioredoxin_ResA/DsbE_sf"/>
</dbReference>
<dbReference type="EMBL" id="JACHXK010000003">
    <property type="protein sequence ID" value="MBB3109969.1"/>
    <property type="molecule type" value="Genomic_DNA"/>
</dbReference>
<gene>
    <name evidence="3" type="ORF">FHS18_002032</name>
</gene>
<dbReference type="SUPFAM" id="SSF52833">
    <property type="entry name" value="Thioredoxin-like"/>
    <property type="match status" value="1"/>
</dbReference>
<keyword evidence="3" id="KW-0413">Isomerase</keyword>
<evidence type="ECO:0000313" key="4">
    <source>
        <dbReference type="Proteomes" id="UP000570361"/>
    </source>
</evidence>
<dbReference type="GO" id="GO:0016209">
    <property type="term" value="F:antioxidant activity"/>
    <property type="evidence" value="ECO:0007669"/>
    <property type="project" value="InterPro"/>
</dbReference>
<keyword evidence="4" id="KW-1185">Reference proteome</keyword>
<dbReference type="GO" id="GO:0016491">
    <property type="term" value="F:oxidoreductase activity"/>
    <property type="evidence" value="ECO:0007669"/>
    <property type="project" value="InterPro"/>
</dbReference>
<dbReference type="GO" id="GO:0016853">
    <property type="term" value="F:isomerase activity"/>
    <property type="evidence" value="ECO:0007669"/>
    <property type="project" value="UniProtKB-KW"/>
</dbReference>
<evidence type="ECO:0000256" key="1">
    <source>
        <dbReference type="ARBA" id="ARBA00023157"/>
    </source>
</evidence>
<dbReference type="InterPro" id="IPR000866">
    <property type="entry name" value="AhpC/TSA"/>
</dbReference>
<comment type="caution">
    <text evidence="3">The sequence shown here is derived from an EMBL/GenBank/DDBJ whole genome shotgun (WGS) entry which is preliminary data.</text>
</comment>
<dbReference type="Proteomes" id="UP000570361">
    <property type="component" value="Unassembled WGS sequence"/>
</dbReference>
<dbReference type="Pfam" id="PF00578">
    <property type="entry name" value="AhpC-TSA"/>
    <property type="match status" value="1"/>
</dbReference>
<keyword evidence="1" id="KW-1015">Disulfide bond</keyword>
<dbReference type="RefSeq" id="WP_183599533.1">
    <property type="nucleotide sequence ID" value="NZ_JACHXK010000003.1"/>
</dbReference>
<evidence type="ECO:0000313" key="3">
    <source>
        <dbReference type="EMBL" id="MBB3109969.1"/>
    </source>
</evidence>
<name>A0A7W5AW85_9BACL</name>
<accession>A0A7W5AW85</accession>